<feature type="domain" description="AB hydrolase-1" evidence="1">
    <location>
        <begin position="56"/>
        <end position="162"/>
    </location>
</feature>
<sequence>MTCACSCFSIISLCGTYIRHTFSAAGLSAKAIDIDSKTAIHFWGPKSSPDPTNPKPPLVFLHGFGPDAHWHWYPQVLFFAREFALYVPNLVFFGDSTTTSAERSEVFQVSVGRLMQKLGVERYYVVGTSYGGFMAYHMAVMWPERVEKVVIASSAVNMRHRDNVEFLEERAK</sequence>
<proteinExistence type="predicted"/>
<organism evidence="2 3">
    <name type="scientific">Rhododendron griersonianum</name>
    <dbReference type="NCBI Taxonomy" id="479676"/>
    <lineage>
        <taxon>Eukaryota</taxon>
        <taxon>Viridiplantae</taxon>
        <taxon>Streptophyta</taxon>
        <taxon>Embryophyta</taxon>
        <taxon>Tracheophyta</taxon>
        <taxon>Spermatophyta</taxon>
        <taxon>Magnoliopsida</taxon>
        <taxon>eudicotyledons</taxon>
        <taxon>Gunneridae</taxon>
        <taxon>Pentapetalae</taxon>
        <taxon>asterids</taxon>
        <taxon>Ericales</taxon>
        <taxon>Ericaceae</taxon>
        <taxon>Ericoideae</taxon>
        <taxon>Rhodoreae</taxon>
        <taxon>Rhododendron</taxon>
    </lineage>
</organism>
<dbReference type="AlphaFoldDB" id="A0AAV6LLY0"/>
<dbReference type="Proteomes" id="UP000823749">
    <property type="component" value="Chromosome 1"/>
</dbReference>
<dbReference type="PRINTS" id="PR00111">
    <property type="entry name" value="ABHYDROLASE"/>
</dbReference>
<keyword evidence="3" id="KW-1185">Reference proteome</keyword>
<dbReference type="PANTHER" id="PTHR43139:SF52">
    <property type="entry name" value="SI:DKEY-122A22.2"/>
    <property type="match status" value="1"/>
</dbReference>
<name>A0AAV6LLY0_9ERIC</name>
<dbReference type="InterPro" id="IPR052370">
    <property type="entry name" value="Meta-cleavage_hydrolase"/>
</dbReference>
<evidence type="ECO:0000259" key="1">
    <source>
        <dbReference type="Pfam" id="PF00561"/>
    </source>
</evidence>
<dbReference type="GO" id="GO:0016787">
    <property type="term" value="F:hydrolase activity"/>
    <property type="evidence" value="ECO:0007669"/>
    <property type="project" value="UniProtKB-ARBA"/>
</dbReference>
<reference evidence="2" key="1">
    <citation type="submission" date="2020-08" db="EMBL/GenBank/DDBJ databases">
        <title>Plant Genome Project.</title>
        <authorList>
            <person name="Zhang R.-G."/>
        </authorList>
    </citation>
    <scope>NUCLEOTIDE SEQUENCE</scope>
    <source>
        <strain evidence="2">WSP0</strain>
        <tissue evidence="2">Leaf</tissue>
    </source>
</reference>
<evidence type="ECO:0000313" key="2">
    <source>
        <dbReference type="EMBL" id="KAG5566143.1"/>
    </source>
</evidence>
<comment type="caution">
    <text evidence="2">The sequence shown here is derived from an EMBL/GenBank/DDBJ whole genome shotgun (WGS) entry which is preliminary data.</text>
</comment>
<dbReference type="InterPro" id="IPR000073">
    <property type="entry name" value="AB_hydrolase_1"/>
</dbReference>
<dbReference type="Gene3D" id="3.40.50.1820">
    <property type="entry name" value="alpha/beta hydrolase"/>
    <property type="match status" value="1"/>
</dbReference>
<dbReference type="EMBL" id="JACTNZ010000001">
    <property type="protein sequence ID" value="KAG5566143.1"/>
    <property type="molecule type" value="Genomic_DNA"/>
</dbReference>
<dbReference type="InterPro" id="IPR029058">
    <property type="entry name" value="AB_hydrolase_fold"/>
</dbReference>
<dbReference type="Pfam" id="PF00561">
    <property type="entry name" value="Abhydrolase_1"/>
    <property type="match status" value="1"/>
</dbReference>
<dbReference type="PANTHER" id="PTHR43139">
    <property type="entry name" value="SI:DKEY-122A22.2"/>
    <property type="match status" value="1"/>
</dbReference>
<dbReference type="SUPFAM" id="SSF53474">
    <property type="entry name" value="alpha/beta-Hydrolases"/>
    <property type="match status" value="1"/>
</dbReference>
<protein>
    <recommendedName>
        <fullName evidence="1">AB hydrolase-1 domain-containing protein</fullName>
    </recommendedName>
</protein>
<evidence type="ECO:0000313" key="3">
    <source>
        <dbReference type="Proteomes" id="UP000823749"/>
    </source>
</evidence>
<accession>A0AAV6LLY0</accession>
<gene>
    <name evidence="2" type="ORF">RHGRI_001918</name>
</gene>